<evidence type="ECO:0000259" key="1">
    <source>
        <dbReference type="Pfam" id="PF04149"/>
    </source>
</evidence>
<evidence type="ECO:0000313" key="2">
    <source>
        <dbReference type="EMBL" id="GAA0492987.1"/>
    </source>
</evidence>
<name>A0ABN1B9G2_9ACTN</name>
<dbReference type="Pfam" id="PF04149">
    <property type="entry name" value="DUF397"/>
    <property type="match status" value="1"/>
</dbReference>
<evidence type="ECO:0000313" key="3">
    <source>
        <dbReference type="Proteomes" id="UP001500909"/>
    </source>
</evidence>
<feature type="domain" description="DUF397" evidence="1">
    <location>
        <begin position="6"/>
        <end position="56"/>
    </location>
</feature>
<proteinExistence type="predicted"/>
<dbReference type="RefSeq" id="WP_346099276.1">
    <property type="nucleotide sequence ID" value="NZ_BAAABY010000053.1"/>
</dbReference>
<dbReference type="InterPro" id="IPR007278">
    <property type="entry name" value="DUF397"/>
</dbReference>
<dbReference type="Proteomes" id="UP001500909">
    <property type="component" value="Unassembled WGS sequence"/>
</dbReference>
<comment type="caution">
    <text evidence="2">The sequence shown here is derived from an EMBL/GenBank/DDBJ whole genome shotgun (WGS) entry which is preliminary data.</text>
</comment>
<accession>A0ABN1B9G2</accession>
<gene>
    <name evidence="2" type="ORF">GCM10010361_67690</name>
</gene>
<sequence>MSAAPHWFKSSYSTEQGGNCVEVAVQPTAIHVRDSKALDGPQLTVAPAAWAAFTAFAAMRGYTA</sequence>
<keyword evidence="3" id="KW-1185">Reference proteome</keyword>
<dbReference type="EMBL" id="BAAABY010000053">
    <property type="protein sequence ID" value="GAA0492987.1"/>
    <property type="molecule type" value="Genomic_DNA"/>
</dbReference>
<organism evidence="2 3">
    <name type="scientific">Streptomyces olivaceiscleroticus</name>
    <dbReference type="NCBI Taxonomy" id="68245"/>
    <lineage>
        <taxon>Bacteria</taxon>
        <taxon>Bacillati</taxon>
        <taxon>Actinomycetota</taxon>
        <taxon>Actinomycetes</taxon>
        <taxon>Kitasatosporales</taxon>
        <taxon>Streptomycetaceae</taxon>
        <taxon>Streptomyces</taxon>
    </lineage>
</organism>
<protein>
    <submittedName>
        <fullName evidence="2">DUF397 domain-containing protein</fullName>
    </submittedName>
</protein>
<reference evidence="2 3" key="1">
    <citation type="journal article" date="2019" name="Int. J. Syst. Evol. Microbiol.">
        <title>The Global Catalogue of Microorganisms (GCM) 10K type strain sequencing project: providing services to taxonomists for standard genome sequencing and annotation.</title>
        <authorList>
            <consortium name="The Broad Institute Genomics Platform"/>
            <consortium name="The Broad Institute Genome Sequencing Center for Infectious Disease"/>
            <person name="Wu L."/>
            <person name="Ma J."/>
        </authorList>
    </citation>
    <scope>NUCLEOTIDE SEQUENCE [LARGE SCALE GENOMIC DNA]</scope>
    <source>
        <strain evidence="2 3">JCM 4805</strain>
    </source>
</reference>